<dbReference type="Proteomes" id="UP000000954">
    <property type="component" value="Chromosome"/>
</dbReference>
<dbReference type="InterPro" id="IPR001920">
    <property type="entry name" value="Asp/Glu_race"/>
</dbReference>
<dbReference type="EMBL" id="CP001682">
    <property type="protein sequence ID" value="ACU94377.1"/>
    <property type="molecule type" value="Genomic_DNA"/>
</dbReference>
<comment type="similarity">
    <text evidence="7">Belongs to the aspartate/glutamate racemases family.</text>
</comment>
<dbReference type="RefSeq" id="WP_012803065.1">
    <property type="nucleotide sequence ID" value="NC_013170.1"/>
</dbReference>
<organism evidence="8 9">
    <name type="scientific">Cryptobacterium curtum (strain ATCC 700683 / DSM 15641 / CCUG 43107 / 12-3)</name>
    <dbReference type="NCBI Taxonomy" id="469378"/>
    <lineage>
        <taxon>Bacteria</taxon>
        <taxon>Bacillati</taxon>
        <taxon>Actinomycetota</taxon>
        <taxon>Coriobacteriia</taxon>
        <taxon>Eggerthellales</taxon>
        <taxon>Eggerthellaceae</taxon>
        <taxon>Cryptobacterium</taxon>
    </lineage>
</organism>
<feature type="binding site" evidence="7">
    <location>
        <begin position="78"/>
        <end position="79"/>
    </location>
    <ligand>
        <name>substrate</name>
    </ligand>
</feature>
<evidence type="ECO:0000256" key="3">
    <source>
        <dbReference type="ARBA" id="ARBA00022960"/>
    </source>
</evidence>
<evidence type="ECO:0000256" key="1">
    <source>
        <dbReference type="ARBA" id="ARBA00001602"/>
    </source>
</evidence>
<feature type="binding site" evidence="7">
    <location>
        <begin position="188"/>
        <end position="189"/>
    </location>
    <ligand>
        <name>substrate</name>
    </ligand>
</feature>
<sequence length="264" mass="28728">MQVNQWSGYVGVFDSGVGGISVLRNLVRELPAENFLYYGDSAHAPYGDKTIVEVRSLSANIVETMLARGVKAIVIACNTATSAAAEHLRECYPGLPIIGMEPALKPAAINPQHQNILVMATTVTLKLDKFQQLAHTWGSQSHIIALPCPGLADLVETGDLDSDAIRSYLAEKLAPYRGQVDSVVLGCTHYPFLKRQIHQVLGAEVPLFDGGAGCARQTRRLLSETHLLVNTPQTGRVIFETSSADTQTLKLYERLFSIPLSTEQ</sequence>
<dbReference type="GO" id="GO:0009252">
    <property type="term" value="P:peptidoglycan biosynthetic process"/>
    <property type="evidence" value="ECO:0007669"/>
    <property type="project" value="UniProtKB-UniRule"/>
</dbReference>
<protein>
    <recommendedName>
        <fullName evidence="2 7">Glutamate racemase</fullName>
        <ecNumber evidence="2 7">5.1.1.3</ecNumber>
    </recommendedName>
</protein>
<dbReference type="Gene3D" id="3.40.50.1860">
    <property type="match status" value="2"/>
</dbReference>
<proteinExistence type="inferred from homology"/>
<comment type="pathway">
    <text evidence="7">Cell wall biogenesis; peptidoglycan biosynthesis.</text>
</comment>
<comment type="function">
    <text evidence="7">Provides the (R)-glutamate required for cell wall biosynthesis.</text>
</comment>
<dbReference type="SUPFAM" id="SSF53681">
    <property type="entry name" value="Aspartate/glutamate racemase"/>
    <property type="match status" value="2"/>
</dbReference>
<dbReference type="GO" id="GO:0008881">
    <property type="term" value="F:glutamate racemase activity"/>
    <property type="evidence" value="ECO:0007669"/>
    <property type="project" value="UniProtKB-UniRule"/>
</dbReference>
<keyword evidence="3 7" id="KW-0133">Cell shape</keyword>
<evidence type="ECO:0000313" key="9">
    <source>
        <dbReference type="Proteomes" id="UP000000954"/>
    </source>
</evidence>
<dbReference type="NCBIfam" id="TIGR00067">
    <property type="entry name" value="glut_race"/>
    <property type="match status" value="1"/>
</dbReference>
<dbReference type="OrthoDB" id="9801055at2"/>
<evidence type="ECO:0000256" key="2">
    <source>
        <dbReference type="ARBA" id="ARBA00013090"/>
    </source>
</evidence>
<dbReference type="InterPro" id="IPR015942">
    <property type="entry name" value="Asp/Glu/hydantoin_racemase"/>
</dbReference>
<dbReference type="PROSITE" id="PS00923">
    <property type="entry name" value="ASP_GLU_RACEMASE_1"/>
    <property type="match status" value="1"/>
</dbReference>
<dbReference type="InterPro" id="IPR004391">
    <property type="entry name" value="Glu_race"/>
</dbReference>
<dbReference type="InterPro" id="IPR033134">
    <property type="entry name" value="Asp/Glu_racemase_AS_2"/>
</dbReference>
<name>C7MN87_CRYCD</name>
<dbReference type="HAMAP" id="MF_00258">
    <property type="entry name" value="Glu_racemase"/>
    <property type="match status" value="1"/>
</dbReference>
<keyword evidence="9" id="KW-1185">Reference proteome</keyword>
<dbReference type="KEGG" id="ccu:Ccur_06670"/>
<dbReference type="PANTHER" id="PTHR21198">
    <property type="entry name" value="GLUTAMATE RACEMASE"/>
    <property type="match status" value="1"/>
</dbReference>
<evidence type="ECO:0000313" key="8">
    <source>
        <dbReference type="EMBL" id="ACU94377.1"/>
    </source>
</evidence>
<accession>C7MN87</accession>
<dbReference type="PROSITE" id="PS00924">
    <property type="entry name" value="ASP_GLU_RACEMASE_2"/>
    <property type="match status" value="1"/>
</dbReference>
<dbReference type="Pfam" id="PF01177">
    <property type="entry name" value="Asp_Glu_race"/>
    <property type="match status" value="1"/>
</dbReference>
<dbReference type="eggNOG" id="COG0796">
    <property type="taxonomic scope" value="Bacteria"/>
</dbReference>
<feature type="binding site" evidence="7">
    <location>
        <begin position="14"/>
        <end position="15"/>
    </location>
    <ligand>
        <name>substrate</name>
    </ligand>
</feature>
<dbReference type="HOGENOM" id="CLU_052344_1_0_11"/>
<evidence type="ECO:0000256" key="4">
    <source>
        <dbReference type="ARBA" id="ARBA00022984"/>
    </source>
</evidence>
<comment type="catalytic activity">
    <reaction evidence="1 7">
        <text>L-glutamate = D-glutamate</text>
        <dbReference type="Rhea" id="RHEA:12813"/>
        <dbReference type="ChEBI" id="CHEBI:29985"/>
        <dbReference type="ChEBI" id="CHEBI:29986"/>
        <dbReference type="EC" id="5.1.1.3"/>
    </reaction>
</comment>
<feature type="binding site" evidence="7">
    <location>
        <begin position="46"/>
        <end position="47"/>
    </location>
    <ligand>
        <name>substrate</name>
    </ligand>
</feature>
<dbReference type="STRING" id="469378.Ccur_06670"/>
<dbReference type="AlphaFoldDB" id="C7MN87"/>
<keyword evidence="6 7" id="KW-0961">Cell wall biogenesis/degradation</keyword>
<dbReference type="InterPro" id="IPR018187">
    <property type="entry name" value="Asp/Glu_racemase_AS_1"/>
</dbReference>
<evidence type="ECO:0000256" key="7">
    <source>
        <dbReference type="HAMAP-Rule" id="MF_00258"/>
    </source>
</evidence>
<dbReference type="PANTHER" id="PTHR21198:SF3">
    <property type="entry name" value="GLUTAMATE RACEMASE"/>
    <property type="match status" value="1"/>
</dbReference>
<dbReference type="UniPathway" id="UPA00219"/>
<reference evidence="8 9" key="1">
    <citation type="journal article" date="2009" name="Stand. Genomic Sci.">
        <title>Complete genome sequence of Cryptobacterium curtum type strain (12-3).</title>
        <authorList>
            <person name="Mavrommatis K."/>
            <person name="Pukall R."/>
            <person name="Rohde C."/>
            <person name="Chen F."/>
            <person name="Sims D."/>
            <person name="Brettin T."/>
            <person name="Kuske C."/>
            <person name="Detter J.C."/>
            <person name="Han C."/>
            <person name="Lapidus A."/>
            <person name="Copeland A."/>
            <person name="Glavina Del Rio T."/>
            <person name="Nolan M."/>
            <person name="Lucas S."/>
            <person name="Tice H."/>
            <person name="Cheng J.F."/>
            <person name="Bruce D."/>
            <person name="Goodwin L."/>
            <person name="Pitluck S."/>
            <person name="Ovchinnikova G."/>
            <person name="Pati A."/>
            <person name="Ivanova N."/>
            <person name="Chen A."/>
            <person name="Palaniappan K."/>
            <person name="Chain P."/>
            <person name="D'haeseleer P."/>
            <person name="Goker M."/>
            <person name="Bristow J."/>
            <person name="Eisen J.A."/>
            <person name="Markowitz V."/>
            <person name="Hugenholtz P."/>
            <person name="Rohde M."/>
            <person name="Klenk H.P."/>
            <person name="Kyrpides N.C."/>
        </authorList>
    </citation>
    <scope>NUCLEOTIDE SEQUENCE [LARGE SCALE GENOMIC DNA]</scope>
    <source>
        <strain evidence="9">ATCC 700683 / DSM 15641 / 12-3</strain>
    </source>
</reference>
<feature type="active site" description="Proton donor/acceptor" evidence="7">
    <location>
        <position position="187"/>
    </location>
</feature>
<dbReference type="GO" id="GO:0071555">
    <property type="term" value="P:cell wall organization"/>
    <property type="evidence" value="ECO:0007669"/>
    <property type="project" value="UniProtKB-KW"/>
</dbReference>
<gene>
    <name evidence="7" type="primary">murI</name>
    <name evidence="8" type="ordered locus">Ccur_06670</name>
</gene>
<feature type="active site" description="Proton donor/acceptor" evidence="7">
    <location>
        <position position="77"/>
    </location>
</feature>
<keyword evidence="5 7" id="KW-0413">Isomerase</keyword>
<dbReference type="EC" id="5.1.1.3" evidence="2 7"/>
<evidence type="ECO:0000256" key="6">
    <source>
        <dbReference type="ARBA" id="ARBA00023316"/>
    </source>
</evidence>
<evidence type="ECO:0000256" key="5">
    <source>
        <dbReference type="ARBA" id="ARBA00023235"/>
    </source>
</evidence>
<dbReference type="GO" id="GO:0008360">
    <property type="term" value="P:regulation of cell shape"/>
    <property type="evidence" value="ECO:0007669"/>
    <property type="project" value="UniProtKB-KW"/>
</dbReference>
<keyword evidence="4 7" id="KW-0573">Peptidoglycan synthesis</keyword>